<comment type="caution">
    <text evidence="1">The sequence shown here is derived from an EMBL/GenBank/DDBJ whole genome shotgun (WGS) entry which is preliminary data.</text>
</comment>
<accession>X0ZMZ1</accession>
<protein>
    <recommendedName>
        <fullName evidence="2">Transposase</fullName>
    </recommendedName>
</protein>
<organism evidence="1">
    <name type="scientific">marine sediment metagenome</name>
    <dbReference type="NCBI Taxonomy" id="412755"/>
    <lineage>
        <taxon>unclassified sequences</taxon>
        <taxon>metagenomes</taxon>
        <taxon>ecological metagenomes</taxon>
    </lineage>
</organism>
<name>X0ZMZ1_9ZZZZ</name>
<dbReference type="EMBL" id="BARS01051879">
    <property type="protein sequence ID" value="GAG49541.1"/>
    <property type="molecule type" value="Genomic_DNA"/>
</dbReference>
<sequence length="234" mass="26234">CFQKIVTQIFHYFAKEYMRTGELAKTLGCDKVNWKTSKGNRMTRIMTIFGMISLPQLQVKIADTGKRKIITRLLLGIEARKRIPVITIKALGLMGALASYRVVRKIASIFTNTGFSLMTILRCVRKTGDMIDFEVDEKESNIFDADGTGIPVIRSGKRGKELKVLAQRKKNEKIRIAGMSIGKYKGGWDKLFKPLLKSLKALKEIVLVTDGDSAILKGVSGVKVILQRCLFHIP</sequence>
<proteinExistence type="predicted"/>
<dbReference type="AlphaFoldDB" id="X0ZMZ1"/>
<evidence type="ECO:0008006" key="2">
    <source>
        <dbReference type="Google" id="ProtNLM"/>
    </source>
</evidence>
<feature type="non-terminal residue" evidence="1">
    <location>
        <position position="1"/>
    </location>
</feature>
<reference evidence="1" key="1">
    <citation type="journal article" date="2014" name="Front. Microbiol.">
        <title>High frequency of phylogenetically diverse reductive dehalogenase-homologous genes in deep subseafloor sedimentary metagenomes.</title>
        <authorList>
            <person name="Kawai M."/>
            <person name="Futagami T."/>
            <person name="Toyoda A."/>
            <person name="Takaki Y."/>
            <person name="Nishi S."/>
            <person name="Hori S."/>
            <person name="Arai W."/>
            <person name="Tsubouchi T."/>
            <person name="Morono Y."/>
            <person name="Uchiyama I."/>
            <person name="Ito T."/>
            <person name="Fujiyama A."/>
            <person name="Inagaki F."/>
            <person name="Takami H."/>
        </authorList>
    </citation>
    <scope>NUCLEOTIDE SEQUENCE</scope>
    <source>
        <strain evidence="1">Expedition CK06-06</strain>
    </source>
</reference>
<feature type="non-terminal residue" evidence="1">
    <location>
        <position position="234"/>
    </location>
</feature>
<evidence type="ECO:0000313" key="1">
    <source>
        <dbReference type="EMBL" id="GAG49541.1"/>
    </source>
</evidence>
<gene>
    <name evidence="1" type="ORF">S01H1_77209</name>
</gene>